<evidence type="ECO:0008006" key="16">
    <source>
        <dbReference type="Google" id="ProtNLM"/>
    </source>
</evidence>
<evidence type="ECO:0000256" key="5">
    <source>
        <dbReference type="ARBA" id="ARBA00022679"/>
    </source>
</evidence>
<dbReference type="Gene3D" id="3.90.550.10">
    <property type="entry name" value="Spore Coat Polysaccharide Biosynthesis Protein SpsA, Chain A"/>
    <property type="match status" value="1"/>
</dbReference>
<keyword evidence="7" id="KW-0735">Signal-anchor</keyword>
<keyword evidence="5" id="KW-0808">Transferase</keyword>
<evidence type="ECO:0000259" key="12">
    <source>
        <dbReference type="Pfam" id="PF02709"/>
    </source>
</evidence>
<evidence type="ECO:0000256" key="4">
    <source>
        <dbReference type="ARBA" id="ARBA00022676"/>
    </source>
</evidence>
<dbReference type="Pfam" id="PF13733">
    <property type="entry name" value="Glyco_transf_7N"/>
    <property type="match status" value="1"/>
</dbReference>
<evidence type="ECO:0000256" key="1">
    <source>
        <dbReference type="ARBA" id="ARBA00004606"/>
    </source>
</evidence>
<dbReference type="PANTHER" id="PTHR19300:SF57">
    <property type="entry name" value="BETA-1,4-N-ACETYLGALACTOSAMINYLTRANSFERASE"/>
    <property type="match status" value="1"/>
</dbReference>
<comment type="subcellular location">
    <subcellularLocation>
        <location evidence="1">Membrane</location>
        <topology evidence="1">Single-pass type II membrane protein</topology>
    </subcellularLocation>
</comment>
<gene>
    <name evidence="14" type="primary">Necator_chrV.g17695</name>
    <name evidence="14" type="ORF">RB195_012905</name>
</gene>
<dbReference type="InterPro" id="IPR027995">
    <property type="entry name" value="Galactosyl_T_N"/>
</dbReference>
<keyword evidence="8 11" id="KW-1133">Transmembrane helix</keyword>
<name>A0ABR1DT44_NECAM</name>
<dbReference type="PANTHER" id="PTHR19300">
    <property type="entry name" value="BETA-1,4-GALACTOSYLTRANSFERASE"/>
    <property type="match status" value="1"/>
</dbReference>
<keyword evidence="10" id="KW-0325">Glycoprotein</keyword>
<evidence type="ECO:0000256" key="2">
    <source>
        <dbReference type="ARBA" id="ARBA00004922"/>
    </source>
</evidence>
<evidence type="ECO:0000259" key="13">
    <source>
        <dbReference type="Pfam" id="PF13733"/>
    </source>
</evidence>
<proteinExistence type="inferred from homology"/>
<organism evidence="14 15">
    <name type="scientific">Necator americanus</name>
    <name type="common">Human hookworm</name>
    <dbReference type="NCBI Taxonomy" id="51031"/>
    <lineage>
        <taxon>Eukaryota</taxon>
        <taxon>Metazoa</taxon>
        <taxon>Ecdysozoa</taxon>
        <taxon>Nematoda</taxon>
        <taxon>Chromadorea</taxon>
        <taxon>Rhabditida</taxon>
        <taxon>Rhabditina</taxon>
        <taxon>Rhabditomorpha</taxon>
        <taxon>Strongyloidea</taxon>
        <taxon>Ancylostomatidae</taxon>
        <taxon>Bunostominae</taxon>
        <taxon>Necator</taxon>
    </lineage>
</organism>
<feature type="transmembrane region" description="Helical" evidence="11">
    <location>
        <begin position="134"/>
        <end position="157"/>
    </location>
</feature>
<comment type="caution">
    <text evidence="14">The sequence shown here is derived from an EMBL/GenBank/DDBJ whole genome shotgun (WGS) entry which is preliminary data.</text>
</comment>
<accession>A0ABR1DT44</accession>
<dbReference type="InterPro" id="IPR003859">
    <property type="entry name" value="Galactosyl_T"/>
</dbReference>
<feature type="domain" description="Galactosyltransferase N-terminal" evidence="13">
    <location>
        <begin position="209"/>
        <end position="341"/>
    </location>
</feature>
<dbReference type="Pfam" id="PF02709">
    <property type="entry name" value="Glyco_transf_7C"/>
    <property type="match status" value="1"/>
</dbReference>
<evidence type="ECO:0000256" key="6">
    <source>
        <dbReference type="ARBA" id="ARBA00022692"/>
    </source>
</evidence>
<sequence>MSPNKVVVDCQRHELTRGCVAANDMGTYDHGLTPTIDRKTKRMSDCSAGCLWKYGYYCATGDLECQRGCSGMYKQAGYVIYFCLHVHSSSLPLSEQHLYRSIPFGSFPYELPPQLFVFMKYLTNTSSISAERTVFSLLLIASVIIIVFLTVIIIPQWSNCGFLANNSCIFSGSIIENASSQLWGATNKAFSLTDWLSSVSRKKDKSDDCSLSLDDFSGRITPSMTELSTEVLEKKYDYLFHGGHHIPVGCNARDKMAVIIPFRNRDAHLHILLNNLHSFLTKQMLEYSIIVVEQISGQTFNRAKLFNAGFIEAMSMYEWNCILFHDVDVLPEDDRIVHTCSLRNPRHMAVALNKFGYKIYLVEKISLIFWLPYATMFGTSTALTVEQFRMVNGFSNRFWGWGGEDDDLYKRVITVGYDVDRYPENIARYTMIKHGGEPKSNPVNKCRWKLLDLTETDWKKDGLNSLNYTLIKKTKKKLYTHILVDLLEDDERPFLESSFCDKD</sequence>
<dbReference type="SUPFAM" id="SSF53448">
    <property type="entry name" value="Nucleotide-diphospho-sugar transferases"/>
    <property type="match status" value="1"/>
</dbReference>
<evidence type="ECO:0000313" key="15">
    <source>
        <dbReference type="Proteomes" id="UP001303046"/>
    </source>
</evidence>
<comment type="pathway">
    <text evidence="2">Protein modification; protein glycosylation.</text>
</comment>
<evidence type="ECO:0000256" key="9">
    <source>
        <dbReference type="ARBA" id="ARBA00023136"/>
    </source>
</evidence>
<evidence type="ECO:0000256" key="3">
    <source>
        <dbReference type="ARBA" id="ARBA00005735"/>
    </source>
</evidence>
<dbReference type="InterPro" id="IPR029044">
    <property type="entry name" value="Nucleotide-diphossugar_trans"/>
</dbReference>
<protein>
    <recommendedName>
        <fullName evidence="16">N-acetyllactosaminide 3-alpha-galactosyltransferase</fullName>
    </recommendedName>
</protein>
<evidence type="ECO:0000256" key="11">
    <source>
        <dbReference type="SAM" id="Phobius"/>
    </source>
</evidence>
<dbReference type="InterPro" id="IPR027791">
    <property type="entry name" value="Galactosyl_T_C"/>
</dbReference>
<dbReference type="PRINTS" id="PR02050">
    <property type="entry name" value="B14GALTRFASE"/>
</dbReference>
<feature type="domain" description="Galactosyltransferase C-terminal" evidence="12">
    <location>
        <begin position="371"/>
        <end position="434"/>
    </location>
</feature>
<evidence type="ECO:0000256" key="7">
    <source>
        <dbReference type="ARBA" id="ARBA00022968"/>
    </source>
</evidence>
<keyword evidence="6 11" id="KW-0812">Transmembrane</keyword>
<reference evidence="14 15" key="1">
    <citation type="submission" date="2023-08" db="EMBL/GenBank/DDBJ databases">
        <title>A Necator americanus chromosomal reference genome.</title>
        <authorList>
            <person name="Ilik V."/>
            <person name="Petrzelkova K.J."/>
            <person name="Pardy F."/>
            <person name="Fuh T."/>
            <person name="Niatou-Singa F.S."/>
            <person name="Gouil Q."/>
            <person name="Baker L."/>
            <person name="Ritchie M.E."/>
            <person name="Jex A.R."/>
            <person name="Gazzola D."/>
            <person name="Li H."/>
            <person name="Toshio Fujiwara R."/>
            <person name="Zhan B."/>
            <person name="Aroian R.V."/>
            <person name="Pafco B."/>
            <person name="Schwarz E.M."/>
        </authorList>
    </citation>
    <scope>NUCLEOTIDE SEQUENCE [LARGE SCALE GENOMIC DNA]</scope>
    <source>
        <strain evidence="14 15">Aroian</strain>
        <tissue evidence="14">Whole animal</tissue>
    </source>
</reference>
<keyword evidence="4" id="KW-0328">Glycosyltransferase</keyword>
<evidence type="ECO:0000256" key="8">
    <source>
        <dbReference type="ARBA" id="ARBA00022989"/>
    </source>
</evidence>
<evidence type="ECO:0000313" key="14">
    <source>
        <dbReference type="EMBL" id="KAK6753597.1"/>
    </source>
</evidence>
<evidence type="ECO:0000256" key="10">
    <source>
        <dbReference type="ARBA" id="ARBA00023180"/>
    </source>
</evidence>
<keyword evidence="15" id="KW-1185">Reference proteome</keyword>
<dbReference type="Proteomes" id="UP001303046">
    <property type="component" value="Unassembled WGS sequence"/>
</dbReference>
<dbReference type="CDD" id="cd00899">
    <property type="entry name" value="b4GalT"/>
    <property type="match status" value="1"/>
</dbReference>
<dbReference type="EMBL" id="JAVFWL010000005">
    <property type="protein sequence ID" value="KAK6753597.1"/>
    <property type="molecule type" value="Genomic_DNA"/>
</dbReference>
<comment type="similarity">
    <text evidence="3">Belongs to the glycosyltransferase 7 family.</text>
</comment>
<keyword evidence="9 11" id="KW-0472">Membrane</keyword>